<dbReference type="Gene3D" id="2.30.30.90">
    <property type="match status" value="1"/>
</dbReference>
<dbReference type="CDD" id="cd01949">
    <property type="entry name" value="GGDEF"/>
    <property type="match status" value="1"/>
</dbReference>
<dbReference type="InterPro" id="IPR050469">
    <property type="entry name" value="Diguanylate_Cyclase"/>
</dbReference>
<dbReference type="InterPro" id="IPR008988">
    <property type="entry name" value="Transcriptional_repressor_C"/>
</dbReference>
<dbReference type="STRING" id="398767.Glov_1783"/>
<dbReference type="Proteomes" id="UP000002420">
    <property type="component" value="Chromosome"/>
</dbReference>
<evidence type="ECO:0000313" key="6">
    <source>
        <dbReference type="Proteomes" id="UP000002420"/>
    </source>
</evidence>
<dbReference type="GO" id="GO:0005886">
    <property type="term" value="C:plasma membrane"/>
    <property type="evidence" value="ECO:0007669"/>
    <property type="project" value="TreeGrafter"/>
</dbReference>
<evidence type="ECO:0000256" key="1">
    <source>
        <dbReference type="ARBA" id="ARBA00012528"/>
    </source>
</evidence>
<evidence type="ECO:0000259" key="4">
    <source>
        <dbReference type="PROSITE" id="PS50887"/>
    </source>
</evidence>
<dbReference type="InterPro" id="IPR043128">
    <property type="entry name" value="Rev_trsase/Diguanyl_cyclase"/>
</dbReference>
<dbReference type="PANTHER" id="PTHR45138">
    <property type="entry name" value="REGULATORY COMPONENTS OF SENSORY TRANSDUCTION SYSTEM"/>
    <property type="match status" value="1"/>
</dbReference>
<dbReference type="RefSeq" id="WP_012469839.1">
    <property type="nucleotide sequence ID" value="NC_010814.1"/>
</dbReference>
<comment type="catalytic activity">
    <reaction evidence="3">
        <text>2 GTP = 3',3'-c-di-GMP + 2 diphosphate</text>
        <dbReference type="Rhea" id="RHEA:24898"/>
        <dbReference type="ChEBI" id="CHEBI:33019"/>
        <dbReference type="ChEBI" id="CHEBI:37565"/>
        <dbReference type="ChEBI" id="CHEBI:58805"/>
        <dbReference type="EC" id="2.7.7.65"/>
    </reaction>
</comment>
<dbReference type="PANTHER" id="PTHR45138:SF9">
    <property type="entry name" value="DIGUANYLATE CYCLASE DGCM-RELATED"/>
    <property type="match status" value="1"/>
</dbReference>
<dbReference type="AlphaFoldDB" id="B3EBA5"/>
<accession>B3EBA5</accession>
<dbReference type="InterPro" id="IPR007167">
    <property type="entry name" value="Fe-transptr_FeoA-like"/>
</dbReference>
<organism evidence="5 6">
    <name type="scientific">Trichlorobacter lovleyi (strain ATCC BAA-1151 / DSM 17278 / SZ)</name>
    <name type="common">Geobacter lovleyi</name>
    <dbReference type="NCBI Taxonomy" id="398767"/>
    <lineage>
        <taxon>Bacteria</taxon>
        <taxon>Pseudomonadati</taxon>
        <taxon>Thermodesulfobacteriota</taxon>
        <taxon>Desulfuromonadia</taxon>
        <taxon>Geobacterales</taxon>
        <taxon>Geobacteraceae</taxon>
        <taxon>Trichlorobacter</taxon>
    </lineage>
</organism>
<gene>
    <name evidence="5" type="ordered locus">Glov_1783</name>
</gene>
<keyword evidence="6" id="KW-1185">Reference proteome</keyword>
<dbReference type="GO" id="GO:0052621">
    <property type="term" value="F:diguanylate cyclase activity"/>
    <property type="evidence" value="ECO:0007669"/>
    <property type="project" value="UniProtKB-EC"/>
</dbReference>
<dbReference type="Pfam" id="PF00990">
    <property type="entry name" value="GGDEF"/>
    <property type="match status" value="1"/>
</dbReference>
<feature type="domain" description="GGDEF" evidence="4">
    <location>
        <begin position="119"/>
        <end position="251"/>
    </location>
</feature>
<dbReference type="OrthoDB" id="9778432at2"/>
<dbReference type="eggNOG" id="COG3706">
    <property type="taxonomic scope" value="Bacteria"/>
</dbReference>
<proteinExistence type="predicted"/>
<dbReference type="PROSITE" id="PS50887">
    <property type="entry name" value="GGDEF"/>
    <property type="match status" value="1"/>
</dbReference>
<dbReference type="InterPro" id="IPR038157">
    <property type="entry name" value="FeoA_core_dom"/>
</dbReference>
<protein>
    <recommendedName>
        <fullName evidence="1">diguanylate cyclase</fullName>
        <ecNumber evidence="1">2.7.7.65</ecNumber>
    </recommendedName>
</protein>
<dbReference type="EC" id="2.7.7.65" evidence="1"/>
<dbReference type="SMART" id="SM00267">
    <property type="entry name" value="GGDEF"/>
    <property type="match status" value="1"/>
</dbReference>
<dbReference type="SUPFAM" id="SSF50037">
    <property type="entry name" value="C-terminal domain of transcriptional repressors"/>
    <property type="match status" value="1"/>
</dbReference>
<dbReference type="NCBIfam" id="TIGR00254">
    <property type="entry name" value="GGDEF"/>
    <property type="match status" value="1"/>
</dbReference>
<keyword evidence="2" id="KW-0408">Iron</keyword>
<dbReference type="InterPro" id="IPR029787">
    <property type="entry name" value="Nucleotide_cyclase"/>
</dbReference>
<evidence type="ECO:0000256" key="2">
    <source>
        <dbReference type="ARBA" id="ARBA00023004"/>
    </source>
</evidence>
<evidence type="ECO:0000256" key="3">
    <source>
        <dbReference type="ARBA" id="ARBA00034247"/>
    </source>
</evidence>
<dbReference type="FunFam" id="3.30.70.270:FF:000001">
    <property type="entry name" value="Diguanylate cyclase domain protein"/>
    <property type="match status" value="1"/>
</dbReference>
<dbReference type="EMBL" id="CP001089">
    <property type="protein sequence ID" value="ACD95499.1"/>
    <property type="molecule type" value="Genomic_DNA"/>
</dbReference>
<evidence type="ECO:0000313" key="5">
    <source>
        <dbReference type="EMBL" id="ACD95499.1"/>
    </source>
</evidence>
<dbReference type="GO" id="GO:1902201">
    <property type="term" value="P:negative regulation of bacterial-type flagellum-dependent cell motility"/>
    <property type="evidence" value="ECO:0007669"/>
    <property type="project" value="TreeGrafter"/>
</dbReference>
<dbReference type="InterPro" id="IPR000160">
    <property type="entry name" value="GGDEF_dom"/>
</dbReference>
<name>B3EBA5_TRIL1</name>
<sequence length="253" mass="28313">MALLHINELYTGETAEIVAINSNCSDTRRLRDMGLREGRMVDMLHFDPLVSHKVVLGLDGTRLAFPLTLAAHIVVRPIKSHFETLRDMANYDQLTGCLNRHAANMILRHEIRRYADQELPLAVLMADIDHFKKVNDTFGHTAGDQILKKFAQVAGSALRRCDMLCRWGGEEFLVLLRGTVEEEAFQIADRIRRRVESITFPPYDACGLLTVSIGSAALLPGGNFEQLVAEADKALYRAKHAGRNRVATISDEC</sequence>
<dbReference type="GO" id="GO:0046914">
    <property type="term" value="F:transition metal ion binding"/>
    <property type="evidence" value="ECO:0007669"/>
    <property type="project" value="InterPro"/>
</dbReference>
<reference evidence="5 6" key="1">
    <citation type="submission" date="2008-05" db="EMBL/GenBank/DDBJ databases">
        <title>Complete sequence of chromosome of Geobacter lovleyi SZ.</title>
        <authorList>
            <consortium name="US DOE Joint Genome Institute"/>
            <person name="Lucas S."/>
            <person name="Copeland A."/>
            <person name="Lapidus A."/>
            <person name="Glavina del Rio T."/>
            <person name="Dalin E."/>
            <person name="Tice H."/>
            <person name="Bruce D."/>
            <person name="Goodwin L."/>
            <person name="Pitluck S."/>
            <person name="Chertkov O."/>
            <person name="Meincke L."/>
            <person name="Brettin T."/>
            <person name="Detter J.C."/>
            <person name="Han C."/>
            <person name="Tapia R."/>
            <person name="Kuske C.R."/>
            <person name="Schmutz J."/>
            <person name="Larimer F."/>
            <person name="Land M."/>
            <person name="Hauser L."/>
            <person name="Kyrpides N."/>
            <person name="Mikhailova N."/>
            <person name="Sung Y."/>
            <person name="Fletcher K.E."/>
            <person name="Ritalahti K.M."/>
            <person name="Loeffler F.E."/>
            <person name="Richardson P."/>
        </authorList>
    </citation>
    <scope>NUCLEOTIDE SEQUENCE [LARGE SCALE GENOMIC DNA]</scope>
    <source>
        <strain evidence="6">ATCC BAA-1151 / DSM 17278 / SZ</strain>
    </source>
</reference>
<dbReference type="Gene3D" id="3.30.70.270">
    <property type="match status" value="1"/>
</dbReference>
<dbReference type="KEGG" id="glo:Glov_1783"/>
<dbReference type="SUPFAM" id="SSF55073">
    <property type="entry name" value="Nucleotide cyclase"/>
    <property type="match status" value="1"/>
</dbReference>
<dbReference type="GO" id="GO:0043709">
    <property type="term" value="P:cell adhesion involved in single-species biofilm formation"/>
    <property type="evidence" value="ECO:0007669"/>
    <property type="project" value="TreeGrafter"/>
</dbReference>
<dbReference type="SMART" id="SM00899">
    <property type="entry name" value="FeoA"/>
    <property type="match status" value="1"/>
</dbReference>
<dbReference type="HOGENOM" id="CLU_000445_11_16_7"/>
<dbReference type="Pfam" id="PF04023">
    <property type="entry name" value="FeoA"/>
    <property type="match status" value="1"/>
</dbReference>